<proteinExistence type="predicted"/>
<evidence type="ECO:0000313" key="3">
    <source>
        <dbReference type="EMBL" id="MBC1173618.1"/>
    </source>
</evidence>
<dbReference type="Proteomes" id="UP000092461">
    <property type="component" value="Unassembled WGS sequence"/>
</dbReference>
<dbReference type="PANTHER" id="PTHR45712">
    <property type="entry name" value="AGAP008170-PA"/>
    <property type="match status" value="1"/>
</dbReference>
<dbReference type="PANTHER" id="PTHR45712:SF22">
    <property type="entry name" value="INSULIN-LIKE GROWTH FACTOR-BINDING PROTEIN COMPLEX ACID LABILE SUBUNIT"/>
    <property type="match status" value="1"/>
</dbReference>
<dbReference type="SMART" id="SM00369">
    <property type="entry name" value="LRR_TYP"/>
    <property type="match status" value="4"/>
</dbReference>
<dbReference type="PROSITE" id="PS51450">
    <property type="entry name" value="LRR"/>
    <property type="match status" value="2"/>
</dbReference>
<evidence type="ECO:0000313" key="5">
    <source>
        <dbReference type="Proteomes" id="UP000092461"/>
    </source>
</evidence>
<evidence type="ECO:0000256" key="1">
    <source>
        <dbReference type="ARBA" id="ARBA00022614"/>
    </source>
</evidence>
<dbReference type="InterPro" id="IPR050333">
    <property type="entry name" value="SLRP"/>
</dbReference>
<protein>
    <submittedName>
        <fullName evidence="3">Putative insulin-like growth factor-binding protein complex acid labile subunit</fullName>
    </submittedName>
</protein>
<evidence type="ECO:0000313" key="4">
    <source>
        <dbReference type="EnsemblMetazoa" id="LLOJ001758-PA"/>
    </source>
</evidence>
<dbReference type="SUPFAM" id="SSF52058">
    <property type="entry name" value="L domain-like"/>
    <property type="match status" value="1"/>
</dbReference>
<reference evidence="4" key="3">
    <citation type="submission" date="2020-05" db="UniProtKB">
        <authorList>
            <consortium name="EnsemblMetazoa"/>
        </authorList>
    </citation>
    <scope>IDENTIFICATION</scope>
    <source>
        <strain evidence="4">Jacobina</strain>
    </source>
</reference>
<dbReference type="EMBL" id="GITU01004915">
    <property type="protein sequence ID" value="MBC1173618.1"/>
    <property type="molecule type" value="Transcribed_RNA"/>
</dbReference>
<dbReference type="AlphaFoldDB" id="A0A1B0CBX8"/>
<dbReference type="Pfam" id="PF13855">
    <property type="entry name" value="LRR_8"/>
    <property type="match status" value="2"/>
</dbReference>
<reference evidence="5" key="1">
    <citation type="submission" date="2012-05" db="EMBL/GenBank/DDBJ databases">
        <title>Whole Genome Assembly of Lutzomyia longipalpis.</title>
        <authorList>
            <person name="Richards S."/>
            <person name="Qu C."/>
            <person name="Dillon R."/>
            <person name="Worley K."/>
            <person name="Scherer S."/>
            <person name="Batterton M."/>
            <person name="Taylor A."/>
            <person name="Hawes A."/>
            <person name="Hernandez B."/>
            <person name="Kovar C."/>
            <person name="Mandapat C."/>
            <person name="Pham C."/>
            <person name="Qu C."/>
            <person name="Jing C."/>
            <person name="Bess C."/>
            <person name="Bandaranaike D."/>
            <person name="Ngo D."/>
            <person name="Ongeri F."/>
            <person name="Arias F."/>
            <person name="Lara F."/>
            <person name="Weissenberger G."/>
            <person name="Kamau G."/>
            <person name="Han H."/>
            <person name="Shen H."/>
            <person name="Dinh H."/>
            <person name="Khalil I."/>
            <person name="Jones J."/>
            <person name="Shafer J."/>
            <person name="Jayaseelan J."/>
            <person name="Quiroz J."/>
            <person name="Blankenburg K."/>
            <person name="Nguyen L."/>
            <person name="Jackson L."/>
            <person name="Francisco L."/>
            <person name="Tang L.-Y."/>
            <person name="Pu L.-L."/>
            <person name="Perales L."/>
            <person name="Lorensuhewa L."/>
            <person name="Munidasa M."/>
            <person name="Coyle M."/>
            <person name="Taylor M."/>
            <person name="Puazo M."/>
            <person name="Firestine M."/>
            <person name="Scheel M."/>
            <person name="Javaid M."/>
            <person name="Wang M."/>
            <person name="Li M."/>
            <person name="Tabassum N."/>
            <person name="Saada N."/>
            <person name="Osuji N."/>
            <person name="Aqrawi P."/>
            <person name="Fu Q."/>
            <person name="Thornton R."/>
            <person name="Raj R."/>
            <person name="Goodspeed R."/>
            <person name="Mata R."/>
            <person name="Najjar R."/>
            <person name="Gubbala S."/>
            <person name="Lee S."/>
            <person name="Denson S."/>
            <person name="Patil S."/>
            <person name="Macmil S."/>
            <person name="Qi S."/>
            <person name="Matskevitch T."/>
            <person name="Palculict T."/>
            <person name="Mathew T."/>
            <person name="Vee V."/>
            <person name="Velamala V."/>
            <person name="Korchina V."/>
            <person name="Cai W."/>
            <person name="Liu W."/>
            <person name="Dai W."/>
            <person name="Zou X."/>
            <person name="Zhu Y."/>
            <person name="Zhang Y."/>
            <person name="Wu Y.-Q."/>
            <person name="Xin Y."/>
            <person name="Nazarath L."/>
            <person name="Kovar C."/>
            <person name="Han Y."/>
            <person name="Muzny D."/>
            <person name="Gibbs R."/>
        </authorList>
    </citation>
    <scope>NUCLEOTIDE SEQUENCE [LARGE SCALE GENOMIC DNA]</scope>
    <source>
        <strain evidence="5">Jacobina</strain>
    </source>
</reference>
<keyword evidence="1" id="KW-0433">Leucine-rich repeat</keyword>
<dbReference type="VEuPathDB" id="VectorBase:LLONM1_011610"/>
<organism evidence="4 5">
    <name type="scientific">Lutzomyia longipalpis</name>
    <name type="common">Sand fly</name>
    <dbReference type="NCBI Taxonomy" id="7200"/>
    <lineage>
        <taxon>Eukaryota</taxon>
        <taxon>Metazoa</taxon>
        <taxon>Ecdysozoa</taxon>
        <taxon>Arthropoda</taxon>
        <taxon>Hexapoda</taxon>
        <taxon>Insecta</taxon>
        <taxon>Pterygota</taxon>
        <taxon>Neoptera</taxon>
        <taxon>Endopterygota</taxon>
        <taxon>Diptera</taxon>
        <taxon>Nematocera</taxon>
        <taxon>Psychodoidea</taxon>
        <taxon>Psychodidae</taxon>
        <taxon>Lutzomyia</taxon>
        <taxon>Lutzomyia</taxon>
    </lineage>
</organism>
<dbReference type="VEuPathDB" id="VectorBase:LLOJ001758"/>
<dbReference type="EnsemblMetazoa" id="LLOJ001758-RA">
    <property type="protein sequence ID" value="LLOJ001758-PA"/>
    <property type="gene ID" value="LLOJ001758"/>
</dbReference>
<name>A0A1B0CBX8_LUTLO</name>
<sequence length="321" mass="36507">MKDHLNLPNLKHLNLAGNHLTTVNTDMFANMPKLQYLYLAQNILDTVSLPNSHLVHVDLNNNLLKFMDNIAVNFQTSISSFGQLTELVCNFCNIHLIMPYFIYDTSPTMESLSLRSNLLRSVGFFNSRQGDLNLISIDLTYNNIRHIDRTDFAKLPKVINLYLGSNEIASIAPGAFESMAMLHILDLSNNFIFELPPNGFDQVPLVWLLLNGNNMAFFPIPGWQNVSVKISKNNSKLNSLQLLNIENNPFQCDCLESIHMWARDNSIELKVYDTKVKAGVKPACIVNDQGCETNVGKDFIRGYWHLFNDNKIKDIIQLEDE</sequence>
<dbReference type="InterPro" id="IPR001611">
    <property type="entry name" value="Leu-rich_rpt"/>
</dbReference>
<dbReference type="Gene3D" id="3.80.10.10">
    <property type="entry name" value="Ribonuclease Inhibitor"/>
    <property type="match status" value="2"/>
</dbReference>
<reference evidence="3" key="2">
    <citation type="journal article" date="2020" name="BMC">
        <title>Leishmania infection induces a limited differential gene expression in the sand fly midgut.</title>
        <authorList>
            <person name="Coutinho-Abreu I.V."/>
            <person name="Serafim T.D."/>
            <person name="Meneses C."/>
            <person name="Kamhawi S."/>
            <person name="Oliveira F."/>
            <person name="Valenzuela J.G."/>
        </authorList>
    </citation>
    <scope>NUCLEOTIDE SEQUENCE</scope>
    <source>
        <strain evidence="3">Jacobina</strain>
        <tissue evidence="3">Midgut</tissue>
    </source>
</reference>
<dbReference type="EMBL" id="AJWK01005953">
    <property type="status" value="NOT_ANNOTATED_CDS"/>
    <property type="molecule type" value="Genomic_DNA"/>
</dbReference>
<keyword evidence="2" id="KW-0677">Repeat</keyword>
<dbReference type="InterPro" id="IPR003591">
    <property type="entry name" value="Leu-rich_rpt_typical-subtyp"/>
</dbReference>
<evidence type="ECO:0000256" key="2">
    <source>
        <dbReference type="ARBA" id="ARBA00022737"/>
    </source>
</evidence>
<keyword evidence="5" id="KW-1185">Reference proteome</keyword>
<dbReference type="InterPro" id="IPR032675">
    <property type="entry name" value="LRR_dom_sf"/>
</dbReference>
<accession>A0A1B0CBX8</accession>